<evidence type="ECO:0000256" key="1">
    <source>
        <dbReference type="SAM" id="MobiDB-lite"/>
    </source>
</evidence>
<evidence type="ECO:0000313" key="2">
    <source>
        <dbReference type="EMBL" id="RCN30411.1"/>
    </source>
</evidence>
<accession>A0A368FDZ5</accession>
<organism evidence="2 3">
    <name type="scientific">Ancylostoma caninum</name>
    <name type="common">Dog hookworm</name>
    <dbReference type="NCBI Taxonomy" id="29170"/>
    <lineage>
        <taxon>Eukaryota</taxon>
        <taxon>Metazoa</taxon>
        <taxon>Ecdysozoa</taxon>
        <taxon>Nematoda</taxon>
        <taxon>Chromadorea</taxon>
        <taxon>Rhabditida</taxon>
        <taxon>Rhabditina</taxon>
        <taxon>Rhabditomorpha</taxon>
        <taxon>Strongyloidea</taxon>
        <taxon>Ancylostomatidae</taxon>
        <taxon>Ancylostomatinae</taxon>
        <taxon>Ancylostoma</taxon>
    </lineage>
</organism>
<reference evidence="2 3" key="1">
    <citation type="submission" date="2014-10" db="EMBL/GenBank/DDBJ databases">
        <title>Draft genome of the hookworm Ancylostoma caninum.</title>
        <authorList>
            <person name="Mitreva M."/>
        </authorList>
    </citation>
    <scope>NUCLEOTIDE SEQUENCE [LARGE SCALE GENOMIC DNA]</scope>
    <source>
        <strain evidence="2 3">Baltimore</strain>
    </source>
</reference>
<dbReference type="AlphaFoldDB" id="A0A368FDZ5"/>
<feature type="compositionally biased region" description="Pro residues" evidence="1">
    <location>
        <begin position="58"/>
        <end position="73"/>
    </location>
</feature>
<comment type="caution">
    <text evidence="2">The sequence shown here is derived from an EMBL/GenBank/DDBJ whole genome shotgun (WGS) entry which is preliminary data.</text>
</comment>
<gene>
    <name evidence="2" type="ORF">ANCCAN_23814</name>
</gene>
<evidence type="ECO:0000313" key="3">
    <source>
        <dbReference type="Proteomes" id="UP000252519"/>
    </source>
</evidence>
<feature type="region of interest" description="Disordered" evidence="1">
    <location>
        <begin position="51"/>
        <end position="75"/>
    </location>
</feature>
<protein>
    <submittedName>
        <fullName evidence="2">Uncharacterized protein</fullName>
    </submittedName>
</protein>
<proteinExistence type="predicted"/>
<keyword evidence="3" id="KW-1185">Reference proteome</keyword>
<dbReference type="Proteomes" id="UP000252519">
    <property type="component" value="Unassembled WGS sequence"/>
</dbReference>
<dbReference type="EMBL" id="JOJR01001562">
    <property type="protein sequence ID" value="RCN30411.1"/>
    <property type="molecule type" value="Genomic_DNA"/>
</dbReference>
<name>A0A368FDZ5_ANCCA</name>
<sequence>MSSYDFLFNLQLQQFVQQLYTTNLLLAQNPADFYRQHDPLPALPFQVDQLRPGLYSAPHPPPHQLDNPPPPLAPVVQDIDVPAPSLAQAVQDIAPVQLFRGEKEELGDAAYFNIQRGSVDKTPSFIGALDVDTRTENLLQCT</sequence>